<protein>
    <recommendedName>
        <fullName evidence="3">Replication-relaxation</fullName>
    </recommendedName>
</protein>
<evidence type="ECO:0000313" key="2">
    <source>
        <dbReference type="Proteomes" id="UP000322699"/>
    </source>
</evidence>
<accession>A0A5B1CGF3</accession>
<dbReference type="PROSITE" id="PS51257">
    <property type="entry name" value="PROKAR_LIPOPROTEIN"/>
    <property type="match status" value="1"/>
</dbReference>
<dbReference type="OrthoDB" id="270627at2"/>
<evidence type="ECO:0008006" key="3">
    <source>
        <dbReference type="Google" id="ProtNLM"/>
    </source>
</evidence>
<evidence type="ECO:0000313" key="1">
    <source>
        <dbReference type="EMBL" id="KAA1258613.1"/>
    </source>
</evidence>
<dbReference type="EMBL" id="VRLW01000001">
    <property type="protein sequence ID" value="KAA1258613.1"/>
    <property type="molecule type" value="Genomic_DNA"/>
</dbReference>
<reference evidence="1 2" key="1">
    <citation type="submission" date="2019-08" db="EMBL/GenBank/DDBJ databases">
        <title>Deep-cultivation of Planctomycetes and their phenomic and genomic characterization uncovers novel biology.</title>
        <authorList>
            <person name="Wiegand S."/>
            <person name="Jogler M."/>
            <person name="Boedeker C."/>
            <person name="Pinto D."/>
            <person name="Vollmers J."/>
            <person name="Rivas-Marin E."/>
            <person name="Kohn T."/>
            <person name="Peeters S.H."/>
            <person name="Heuer A."/>
            <person name="Rast P."/>
            <person name="Oberbeckmann S."/>
            <person name="Bunk B."/>
            <person name="Jeske O."/>
            <person name="Meyerdierks A."/>
            <person name="Storesund J.E."/>
            <person name="Kallscheuer N."/>
            <person name="Luecker S."/>
            <person name="Lage O.M."/>
            <person name="Pohl T."/>
            <person name="Merkel B.J."/>
            <person name="Hornburger P."/>
            <person name="Mueller R.-W."/>
            <person name="Bruemmer F."/>
            <person name="Labrenz M."/>
            <person name="Spormann A.M."/>
            <person name="Op Den Camp H."/>
            <person name="Overmann J."/>
            <person name="Amann R."/>
            <person name="Jetten M.S.M."/>
            <person name="Mascher T."/>
            <person name="Medema M.H."/>
            <person name="Devos D.P."/>
            <person name="Kaster A.-K."/>
            <person name="Ovreas L."/>
            <person name="Rohde M."/>
            <person name="Galperin M.Y."/>
            <person name="Jogler C."/>
        </authorList>
    </citation>
    <scope>NUCLEOTIDE SEQUENCE [LARGE SCALE GENOMIC DNA]</scope>
    <source>
        <strain evidence="1 2">LF1</strain>
    </source>
</reference>
<organism evidence="1 2">
    <name type="scientific">Rubripirellula obstinata</name>
    <dbReference type="NCBI Taxonomy" id="406547"/>
    <lineage>
        <taxon>Bacteria</taxon>
        <taxon>Pseudomonadati</taxon>
        <taxon>Planctomycetota</taxon>
        <taxon>Planctomycetia</taxon>
        <taxon>Pirellulales</taxon>
        <taxon>Pirellulaceae</taxon>
        <taxon>Rubripirellula</taxon>
    </lineage>
</organism>
<keyword evidence="2" id="KW-1185">Reference proteome</keyword>
<comment type="caution">
    <text evidence="1">The sequence shown here is derived from an EMBL/GenBank/DDBJ whole genome shotgun (WGS) entry which is preliminary data.</text>
</comment>
<dbReference type="Proteomes" id="UP000322699">
    <property type="component" value="Unassembled WGS sequence"/>
</dbReference>
<dbReference type="AlphaFoldDB" id="A0A5B1CGF3"/>
<sequence length="299" mass="34388">MQEERGVIICNSWYACSHLKAKENTTALTHRDLDILTSLDRTPMTPRQLHVASQAYRQPFTDEALVRRRLGRLKDAGFTQSFSYSLVSDGRAPKYWKLTRSGYRLIYGADAILPGRRYFSEVSVGHHVHTHAIASLVAHLASSAKRHGIEMDQYARENSVKLQAGQSHVFPDGAFRLRHRRQSDRPYSFVLELDNGSERVRSNKDIESIERKIRTYDLHQSRYKREDPARYLVLFITTRSEQRLHRVLRECSRLIQNSDRTLFLGATLDRILQADPFAEPLLTSNNGLERTIIPKSALG</sequence>
<proteinExistence type="predicted"/>
<name>A0A5B1CGF3_9BACT</name>
<gene>
    <name evidence="1" type="ORF">LF1_11350</name>
</gene>